<dbReference type="InterPro" id="IPR010290">
    <property type="entry name" value="TM_effector"/>
</dbReference>
<feature type="transmembrane region" description="Helical" evidence="7">
    <location>
        <begin position="293"/>
        <end position="314"/>
    </location>
</feature>
<evidence type="ECO:0000256" key="1">
    <source>
        <dbReference type="ARBA" id="ARBA00004651"/>
    </source>
</evidence>
<dbReference type="RefSeq" id="WP_259092886.1">
    <property type="nucleotide sequence ID" value="NZ_BAAAZC010000002.1"/>
</dbReference>
<keyword evidence="3" id="KW-1003">Cell membrane</keyword>
<dbReference type="PROSITE" id="PS50850">
    <property type="entry name" value="MFS"/>
    <property type="match status" value="1"/>
</dbReference>
<dbReference type="Pfam" id="PF05977">
    <property type="entry name" value="MFS_3"/>
    <property type="match status" value="1"/>
</dbReference>
<evidence type="ECO:0000259" key="8">
    <source>
        <dbReference type="PROSITE" id="PS50850"/>
    </source>
</evidence>
<reference evidence="10" key="1">
    <citation type="journal article" date="2019" name="Int. J. Syst. Evol. Microbiol.">
        <title>The Global Catalogue of Microorganisms (GCM) 10K type strain sequencing project: providing services to taxonomists for standard genome sequencing and annotation.</title>
        <authorList>
            <consortium name="The Broad Institute Genomics Platform"/>
            <consortium name="The Broad Institute Genome Sequencing Center for Infectious Disease"/>
            <person name="Wu L."/>
            <person name="Ma J."/>
        </authorList>
    </citation>
    <scope>NUCLEOTIDE SEQUENCE [LARGE SCALE GENOMIC DNA]</scope>
    <source>
        <strain evidence="10">JCM 16601</strain>
    </source>
</reference>
<keyword evidence="5 7" id="KW-1133">Transmembrane helix</keyword>
<gene>
    <name evidence="9" type="ORF">GCM10022210_00530</name>
</gene>
<dbReference type="InterPro" id="IPR036259">
    <property type="entry name" value="MFS_trans_sf"/>
</dbReference>
<accession>A0ABP7NZU1</accession>
<keyword evidence="6 7" id="KW-0472">Membrane</keyword>
<evidence type="ECO:0000256" key="6">
    <source>
        <dbReference type="ARBA" id="ARBA00023136"/>
    </source>
</evidence>
<evidence type="ECO:0000256" key="7">
    <source>
        <dbReference type="SAM" id="Phobius"/>
    </source>
</evidence>
<feature type="transmembrane region" description="Helical" evidence="7">
    <location>
        <begin position="377"/>
        <end position="402"/>
    </location>
</feature>
<sequence>MKNKRTRDTFRAFSNRNYTLFFAGQSVSQIGTWMQRTAIIWVIYSLTHSAAMIGLAMFAQQFPSFLLSLAGGVVADRYSRYRILLVTQAASMVQAILLAVLVLSGHYVIWEILLLGAVLGIINAFDVPARQPMVHEMVNNKEDLANAISLNSAMVNLARLVGPALSGIVLQQFGAGVCFIINALSFLAVMTSLLLMQFAPFVAPTVKKKVTAELAEGLHYLKQTRSIGMLIILLMCLSLLVLPYDTLVPVFAKSIFEGNAATYGYVTGAIGLGALGGTFFLASAKRGADLRTFLLGSIAVLGIGLMLFSRATWFPISLPFAIIIGLGSITPMAASITIIQTEAAAHMRGRVMSYVAMAYFGMLPLGSLVVGNISQKIGAPLTMLCQGMLAVLIAIVFGKLLYKKQSEQSVKATF</sequence>
<dbReference type="SUPFAM" id="SSF103473">
    <property type="entry name" value="MFS general substrate transporter"/>
    <property type="match status" value="1"/>
</dbReference>
<dbReference type="PANTHER" id="PTHR23513:SF11">
    <property type="entry name" value="STAPHYLOFERRIN A TRANSPORTER"/>
    <property type="match status" value="1"/>
</dbReference>
<name>A0ABP7NZU1_9SPHI</name>
<feature type="transmembrane region" description="Helical" evidence="7">
    <location>
        <begin position="108"/>
        <end position="127"/>
    </location>
</feature>
<evidence type="ECO:0000256" key="4">
    <source>
        <dbReference type="ARBA" id="ARBA00022692"/>
    </source>
</evidence>
<dbReference type="CDD" id="cd06173">
    <property type="entry name" value="MFS_MefA_like"/>
    <property type="match status" value="1"/>
</dbReference>
<evidence type="ECO:0000313" key="9">
    <source>
        <dbReference type="EMBL" id="GAA3957300.1"/>
    </source>
</evidence>
<feature type="transmembrane region" description="Helical" evidence="7">
    <location>
        <begin position="262"/>
        <end position="281"/>
    </location>
</feature>
<comment type="subcellular location">
    <subcellularLocation>
        <location evidence="1">Cell membrane</location>
        <topology evidence="1">Multi-pass membrane protein</topology>
    </subcellularLocation>
</comment>
<dbReference type="PANTHER" id="PTHR23513">
    <property type="entry name" value="INTEGRAL MEMBRANE EFFLUX PROTEIN-RELATED"/>
    <property type="match status" value="1"/>
</dbReference>
<dbReference type="Proteomes" id="UP001500742">
    <property type="component" value="Unassembled WGS sequence"/>
</dbReference>
<feature type="transmembrane region" description="Helical" evidence="7">
    <location>
        <begin position="83"/>
        <end position="102"/>
    </location>
</feature>
<evidence type="ECO:0000313" key="10">
    <source>
        <dbReference type="Proteomes" id="UP001500742"/>
    </source>
</evidence>
<dbReference type="EMBL" id="BAAAZC010000002">
    <property type="protein sequence ID" value="GAA3957300.1"/>
    <property type="molecule type" value="Genomic_DNA"/>
</dbReference>
<feature type="transmembrane region" description="Helical" evidence="7">
    <location>
        <begin position="179"/>
        <end position="203"/>
    </location>
</feature>
<comment type="caution">
    <text evidence="9">The sequence shown here is derived from an EMBL/GenBank/DDBJ whole genome shotgun (WGS) entry which is preliminary data.</text>
</comment>
<keyword evidence="10" id="KW-1185">Reference proteome</keyword>
<proteinExistence type="predicted"/>
<protein>
    <submittedName>
        <fullName evidence="9">MFS transporter</fullName>
    </submittedName>
</protein>
<feature type="transmembrane region" description="Helical" evidence="7">
    <location>
        <begin position="320"/>
        <end position="339"/>
    </location>
</feature>
<keyword evidence="4 7" id="KW-0812">Transmembrane</keyword>
<dbReference type="InterPro" id="IPR020846">
    <property type="entry name" value="MFS_dom"/>
</dbReference>
<organism evidence="9 10">
    <name type="scientific">Mucilaginibacter dorajii</name>
    <dbReference type="NCBI Taxonomy" id="692994"/>
    <lineage>
        <taxon>Bacteria</taxon>
        <taxon>Pseudomonadati</taxon>
        <taxon>Bacteroidota</taxon>
        <taxon>Sphingobacteriia</taxon>
        <taxon>Sphingobacteriales</taxon>
        <taxon>Sphingobacteriaceae</taxon>
        <taxon>Mucilaginibacter</taxon>
    </lineage>
</organism>
<evidence type="ECO:0000256" key="3">
    <source>
        <dbReference type="ARBA" id="ARBA00022475"/>
    </source>
</evidence>
<evidence type="ECO:0000256" key="2">
    <source>
        <dbReference type="ARBA" id="ARBA00022448"/>
    </source>
</evidence>
<keyword evidence="2" id="KW-0813">Transport</keyword>
<feature type="transmembrane region" description="Helical" evidence="7">
    <location>
        <begin position="224"/>
        <end position="242"/>
    </location>
</feature>
<dbReference type="Gene3D" id="1.20.1250.20">
    <property type="entry name" value="MFS general substrate transporter like domains"/>
    <property type="match status" value="1"/>
</dbReference>
<evidence type="ECO:0000256" key="5">
    <source>
        <dbReference type="ARBA" id="ARBA00022989"/>
    </source>
</evidence>
<feature type="domain" description="Major facilitator superfamily (MFS) profile" evidence="8">
    <location>
        <begin position="12"/>
        <end position="405"/>
    </location>
</feature>
<feature type="transmembrane region" description="Helical" evidence="7">
    <location>
        <begin position="351"/>
        <end position="371"/>
    </location>
</feature>